<feature type="compositionally biased region" description="Low complexity" evidence="11">
    <location>
        <begin position="501"/>
        <end position="528"/>
    </location>
</feature>
<evidence type="ECO:0000256" key="11">
    <source>
        <dbReference type="SAM" id="MobiDB-lite"/>
    </source>
</evidence>
<keyword evidence="7" id="KW-0862">Zinc</keyword>
<feature type="signal peptide" evidence="13">
    <location>
        <begin position="1"/>
        <end position="25"/>
    </location>
</feature>
<dbReference type="GO" id="GO:0008270">
    <property type="term" value="F:zinc ion binding"/>
    <property type="evidence" value="ECO:0007669"/>
    <property type="project" value="UniProtKB-KW"/>
</dbReference>
<feature type="compositionally biased region" description="Basic and acidic residues" evidence="11">
    <location>
        <begin position="136"/>
        <end position="176"/>
    </location>
</feature>
<feature type="region of interest" description="Disordered" evidence="11">
    <location>
        <begin position="493"/>
        <end position="586"/>
    </location>
</feature>
<evidence type="ECO:0000256" key="13">
    <source>
        <dbReference type="SAM" id="SignalP"/>
    </source>
</evidence>
<dbReference type="SUPFAM" id="SSF52025">
    <property type="entry name" value="PA domain"/>
    <property type="match status" value="1"/>
</dbReference>
<evidence type="ECO:0000256" key="8">
    <source>
        <dbReference type="ARBA" id="ARBA00022989"/>
    </source>
</evidence>
<dbReference type="AlphaFoldDB" id="A0AA38S9X1"/>
<dbReference type="GO" id="GO:0016020">
    <property type="term" value="C:membrane"/>
    <property type="evidence" value="ECO:0007669"/>
    <property type="project" value="UniProtKB-SubCell"/>
</dbReference>
<feature type="domain" description="RING-type" evidence="14">
    <location>
        <begin position="598"/>
        <end position="641"/>
    </location>
</feature>
<protein>
    <recommendedName>
        <fullName evidence="3">RING-type E3 ubiquitin transferase</fullName>
        <ecNumber evidence="3">2.3.2.27</ecNumber>
    </recommendedName>
</protein>
<dbReference type="InterPro" id="IPR003137">
    <property type="entry name" value="PA_domain"/>
</dbReference>
<keyword evidence="6 10" id="KW-0863">Zinc-finger</keyword>
<dbReference type="SUPFAM" id="SSF57850">
    <property type="entry name" value="RING/U-box"/>
    <property type="match status" value="1"/>
</dbReference>
<feature type="transmembrane region" description="Helical" evidence="12">
    <location>
        <begin position="446"/>
        <end position="466"/>
    </location>
</feature>
<sequence length="725" mass="76956">MRPPRVVILLFFCATSLFLFCRSVATLGRSSPQTQGSHSALHALLAGSFSLFPPNAAISLTEDNSTSFPGRPAAFGPSLPSKGISGILWIGTGFAEDIKDGETSEGELGCSDVPNWEERPSGASIAAEKSLANSKSSKDGATRKDTKKASAKMDQDRPLVDRDHPAASSKADKSHNQDQAVDDGTDDYLHEDIYRGGRKASHNAQTGTASGSSHADIQSIQEAAEISGKIVLLSRGGCGFLEKVRWAQRRGAIALIVGDNIRGAPLIQMFARGNVDNVTIPSIFTSRTTAHLLSSLVQAGSFTRDILDERGHPVLKVQQTDKNRKTQKFARAVVDTGGHRGGRTTPGSGEYAGSYKGGSPTDDRSFPAADGSAGSGSSPGSLISKLLGEDDGADFEHPDSSRTGGSSSNGDDGGSGSEEQQGTQRAEGLWVTIAPTRSGIPFFDTLVLVLISPMITLALVYALLIVRSVLRRRRWRAPKSVVARLPVRTYHTMMDSDDEATPSSSARRPSPASLASPTTPLLQNAPRLSPRPRSRTTTAVPDSSDLLGVRPDPSLHAALHGSLGSGTSRTSSRASQVEKGSGMKGSQWKKFRGRQLECVICLDEYVDGVSKVMSLPCGHEFHVDCITPWLTTRRRTCPICKGDVVRSLARGSPSASRVVYEDDSDDEWSRVPLPIVGADESYDSPAPGSSSNGRSSPDPEAGFGILPFLSPPPGRQRPSNTSGNT</sequence>
<feature type="compositionally biased region" description="Low complexity" evidence="11">
    <location>
        <begin position="561"/>
        <end position="575"/>
    </location>
</feature>
<evidence type="ECO:0000256" key="9">
    <source>
        <dbReference type="ARBA" id="ARBA00023136"/>
    </source>
</evidence>
<keyword evidence="5" id="KW-0479">Metal-binding</keyword>
<evidence type="ECO:0000313" key="15">
    <source>
        <dbReference type="EMBL" id="KAJ9160831.1"/>
    </source>
</evidence>
<keyword evidence="16" id="KW-1185">Reference proteome</keyword>
<dbReference type="FunFam" id="3.30.40.10:FF:000364">
    <property type="entry name" value="Protease-associated PA domain protein"/>
    <property type="match status" value="1"/>
</dbReference>
<dbReference type="Pfam" id="PF13639">
    <property type="entry name" value="zf-RING_2"/>
    <property type="match status" value="1"/>
</dbReference>
<comment type="subcellular location">
    <subcellularLocation>
        <location evidence="2">Membrane</location>
        <topology evidence="2">Single-pass membrane protein</topology>
    </subcellularLocation>
</comment>
<name>A0AA38S9X1_9PEZI</name>
<dbReference type="InterPro" id="IPR046450">
    <property type="entry name" value="PA_dom_sf"/>
</dbReference>
<dbReference type="Gene3D" id="3.30.40.10">
    <property type="entry name" value="Zinc/RING finger domain, C3HC4 (zinc finger)"/>
    <property type="match status" value="1"/>
</dbReference>
<dbReference type="InterPro" id="IPR013083">
    <property type="entry name" value="Znf_RING/FYVE/PHD"/>
</dbReference>
<dbReference type="InterPro" id="IPR001841">
    <property type="entry name" value="Znf_RING"/>
</dbReference>
<dbReference type="PANTHER" id="PTHR47168">
    <property type="entry name" value="RING ZINC FINGER DOMAIN SUPERFAMILY PROTEIN-RELATED"/>
    <property type="match status" value="1"/>
</dbReference>
<dbReference type="EC" id="2.3.2.27" evidence="3"/>
<dbReference type="InterPro" id="IPR051653">
    <property type="entry name" value="E3_ligase_sorting_rcpt"/>
</dbReference>
<dbReference type="CDD" id="cd04813">
    <property type="entry name" value="PA_1"/>
    <property type="match status" value="1"/>
</dbReference>
<evidence type="ECO:0000256" key="7">
    <source>
        <dbReference type="ARBA" id="ARBA00022833"/>
    </source>
</evidence>
<dbReference type="InterPro" id="IPR011016">
    <property type="entry name" value="Znf_RING-CH"/>
</dbReference>
<feature type="region of interest" description="Disordered" evidence="11">
    <location>
        <begin position="669"/>
        <end position="725"/>
    </location>
</feature>
<gene>
    <name evidence="15" type="ORF">NKR19_g2824</name>
</gene>
<dbReference type="PANTHER" id="PTHR47168:SF1">
    <property type="entry name" value="OS02G0798600 PROTEIN"/>
    <property type="match status" value="1"/>
</dbReference>
<dbReference type="PROSITE" id="PS50089">
    <property type="entry name" value="ZF_RING_2"/>
    <property type="match status" value="1"/>
</dbReference>
<reference evidence="15" key="1">
    <citation type="submission" date="2022-07" db="EMBL/GenBank/DDBJ databases">
        <title>Fungi with potential for degradation of polypropylene.</title>
        <authorList>
            <person name="Gostincar C."/>
        </authorList>
    </citation>
    <scope>NUCLEOTIDE SEQUENCE</scope>
    <source>
        <strain evidence="15">EXF-13287</strain>
    </source>
</reference>
<feature type="compositionally biased region" description="Low complexity" evidence="11">
    <location>
        <begin position="401"/>
        <end position="410"/>
    </location>
</feature>
<evidence type="ECO:0000256" key="6">
    <source>
        <dbReference type="ARBA" id="ARBA00022771"/>
    </source>
</evidence>
<evidence type="ECO:0000259" key="14">
    <source>
        <dbReference type="PROSITE" id="PS50089"/>
    </source>
</evidence>
<comment type="caution">
    <text evidence="15">The sequence shown here is derived from an EMBL/GenBank/DDBJ whole genome shotgun (WGS) entry which is preliminary data.</text>
</comment>
<dbReference type="SMART" id="SM00184">
    <property type="entry name" value="RING"/>
    <property type="match status" value="1"/>
</dbReference>
<evidence type="ECO:0000256" key="10">
    <source>
        <dbReference type="PROSITE-ProRule" id="PRU00175"/>
    </source>
</evidence>
<evidence type="ECO:0000256" key="12">
    <source>
        <dbReference type="SAM" id="Phobius"/>
    </source>
</evidence>
<dbReference type="Proteomes" id="UP001174691">
    <property type="component" value="Unassembled WGS sequence"/>
</dbReference>
<keyword evidence="13" id="KW-0732">Signal</keyword>
<feature type="chain" id="PRO_5041202230" description="RING-type E3 ubiquitin transferase" evidence="13">
    <location>
        <begin position="26"/>
        <end position="725"/>
    </location>
</feature>
<comment type="catalytic activity">
    <reaction evidence="1">
        <text>S-ubiquitinyl-[E2 ubiquitin-conjugating enzyme]-L-cysteine + [acceptor protein]-L-lysine = [E2 ubiquitin-conjugating enzyme]-L-cysteine + N(6)-ubiquitinyl-[acceptor protein]-L-lysine.</text>
        <dbReference type="EC" id="2.3.2.27"/>
    </reaction>
</comment>
<feature type="region of interest" description="Disordered" evidence="11">
    <location>
        <begin position="319"/>
        <end position="426"/>
    </location>
</feature>
<dbReference type="CDD" id="cd16454">
    <property type="entry name" value="RING-H2_PA-TM-RING"/>
    <property type="match status" value="1"/>
</dbReference>
<proteinExistence type="predicted"/>
<keyword evidence="4 12" id="KW-0812">Transmembrane</keyword>
<evidence type="ECO:0000256" key="2">
    <source>
        <dbReference type="ARBA" id="ARBA00004167"/>
    </source>
</evidence>
<keyword evidence="8 12" id="KW-1133">Transmembrane helix</keyword>
<evidence type="ECO:0000256" key="1">
    <source>
        <dbReference type="ARBA" id="ARBA00000900"/>
    </source>
</evidence>
<dbReference type="SMART" id="SM00744">
    <property type="entry name" value="RINGv"/>
    <property type="match status" value="1"/>
</dbReference>
<feature type="region of interest" description="Disordered" evidence="11">
    <location>
        <begin position="128"/>
        <end position="185"/>
    </location>
</feature>
<evidence type="ECO:0000256" key="5">
    <source>
        <dbReference type="ARBA" id="ARBA00022723"/>
    </source>
</evidence>
<dbReference type="EMBL" id="JANBVN010000030">
    <property type="protein sequence ID" value="KAJ9160831.1"/>
    <property type="molecule type" value="Genomic_DNA"/>
</dbReference>
<evidence type="ECO:0000313" key="16">
    <source>
        <dbReference type="Proteomes" id="UP001174691"/>
    </source>
</evidence>
<keyword evidence="9 12" id="KW-0472">Membrane</keyword>
<dbReference type="GO" id="GO:0061630">
    <property type="term" value="F:ubiquitin protein ligase activity"/>
    <property type="evidence" value="ECO:0007669"/>
    <property type="project" value="UniProtKB-EC"/>
</dbReference>
<accession>A0AA38S9X1</accession>
<dbReference type="Gene3D" id="3.50.30.30">
    <property type="match status" value="1"/>
</dbReference>
<feature type="compositionally biased region" description="Low complexity" evidence="11">
    <location>
        <begin position="371"/>
        <end position="386"/>
    </location>
</feature>
<evidence type="ECO:0000256" key="4">
    <source>
        <dbReference type="ARBA" id="ARBA00022692"/>
    </source>
</evidence>
<dbReference type="Pfam" id="PF02225">
    <property type="entry name" value="PA"/>
    <property type="match status" value="1"/>
</dbReference>
<organism evidence="15 16">
    <name type="scientific">Coniochaeta hoffmannii</name>
    <dbReference type="NCBI Taxonomy" id="91930"/>
    <lineage>
        <taxon>Eukaryota</taxon>
        <taxon>Fungi</taxon>
        <taxon>Dikarya</taxon>
        <taxon>Ascomycota</taxon>
        <taxon>Pezizomycotina</taxon>
        <taxon>Sordariomycetes</taxon>
        <taxon>Sordariomycetidae</taxon>
        <taxon>Coniochaetales</taxon>
        <taxon>Coniochaetaceae</taxon>
        <taxon>Coniochaeta</taxon>
    </lineage>
</organism>
<evidence type="ECO:0000256" key="3">
    <source>
        <dbReference type="ARBA" id="ARBA00012483"/>
    </source>
</evidence>